<proteinExistence type="predicted"/>
<keyword evidence="5" id="KW-1185">Reference proteome</keyword>
<dbReference type="Pfam" id="PF13309">
    <property type="entry name" value="HTH_22"/>
    <property type="match status" value="1"/>
</dbReference>
<evidence type="ECO:0000259" key="2">
    <source>
        <dbReference type="Pfam" id="PF01910"/>
    </source>
</evidence>
<dbReference type="PANTHER" id="PTHR35568">
    <property type="entry name" value="TRANSCRIPTIONAL REGULATOR DAUR"/>
    <property type="match status" value="1"/>
</dbReference>
<dbReference type="InterPro" id="IPR039446">
    <property type="entry name" value="DauR-like"/>
</dbReference>
<dbReference type="EMBL" id="FNFM01000001">
    <property type="protein sequence ID" value="SDJ64491.1"/>
    <property type="molecule type" value="Genomic_DNA"/>
</dbReference>
<feature type="domain" description="Transcriptional regulator DauR-like HTH" evidence="3">
    <location>
        <begin position="141"/>
        <end position="202"/>
    </location>
</feature>
<evidence type="ECO:0000259" key="3">
    <source>
        <dbReference type="Pfam" id="PF13309"/>
    </source>
</evidence>
<dbReference type="Proteomes" id="UP000199213">
    <property type="component" value="Unassembled WGS sequence"/>
</dbReference>
<gene>
    <name evidence="4" type="ORF">SAMN04487820_10136</name>
</gene>
<dbReference type="InterPro" id="IPR029756">
    <property type="entry name" value="MTH1187/YkoF-like"/>
</dbReference>
<accession>A0A1G8VEH7</accession>
<dbReference type="AlphaFoldDB" id="A0A1G8VEH7"/>
<organism evidence="4 5">
    <name type="scientific">Actinopolyspora mzabensis</name>
    <dbReference type="NCBI Taxonomy" id="995066"/>
    <lineage>
        <taxon>Bacteria</taxon>
        <taxon>Bacillati</taxon>
        <taxon>Actinomycetota</taxon>
        <taxon>Actinomycetes</taxon>
        <taxon>Actinopolysporales</taxon>
        <taxon>Actinopolysporaceae</taxon>
        <taxon>Actinopolyspora</taxon>
    </lineage>
</organism>
<feature type="region of interest" description="Disordered" evidence="1">
    <location>
        <begin position="1"/>
        <end position="21"/>
    </location>
</feature>
<feature type="domain" description="Thiamine-binding protein" evidence="2">
    <location>
        <begin position="7"/>
        <end position="81"/>
    </location>
</feature>
<dbReference type="Gene3D" id="3.30.70.930">
    <property type="match status" value="1"/>
</dbReference>
<evidence type="ECO:0000256" key="1">
    <source>
        <dbReference type="SAM" id="MobiDB-lite"/>
    </source>
</evidence>
<dbReference type="Pfam" id="PF01910">
    <property type="entry name" value="Thiamine_BP"/>
    <property type="match status" value="1"/>
</dbReference>
<name>A0A1G8VEH7_ACTMZ</name>
<protein>
    <submittedName>
        <fullName evidence="4">Uncharacterized conserved protein YqgV, UPF0045/DUF77 family</fullName>
    </submittedName>
</protein>
<reference evidence="5" key="1">
    <citation type="submission" date="2016-10" db="EMBL/GenBank/DDBJ databases">
        <authorList>
            <person name="Varghese N."/>
            <person name="Submissions S."/>
        </authorList>
    </citation>
    <scope>NUCLEOTIDE SEQUENCE [LARGE SCALE GENOMIC DNA]</scope>
    <source>
        <strain evidence="5">DSM 45460</strain>
    </source>
</reference>
<sequence length="206" mass="22508">MRLRAEFTTEPFEGEGDPPAHAAVARDALRESGLEPEFGPLGTAISGERAVLLPALSAVLERTLDAGADRITLQVSIDDTPPGRLRFHVHPLTSAIQPLLSRIGASTVPVEERRSDDVLLYWDGVPAVAVRMPNEELTSALDRLIAQVETELGAGLADLSRADKQRAVRLLEERGAFTLRKSVESVAKKLGVSRFTVYNYLNRERS</sequence>
<dbReference type="InterPro" id="IPR002767">
    <property type="entry name" value="Thiamine_BP"/>
</dbReference>
<dbReference type="RefSeq" id="WP_245693674.1">
    <property type="nucleotide sequence ID" value="NZ_FNFM01000001.1"/>
</dbReference>
<evidence type="ECO:0000313" key="4">
    <source>
        <dbReference type="EMBL" id="SDJ64491.1"/>
    </source>
</evidence>
<evidence type="ECO:0000313" key="5">
    <source>
        <dbReference type="Proteomes" id="UP000199213"/>
    </source>
</evidence>
<dbReference type="InterPro" id="IPR039445">
    <property type="entry name" value="DauR-like_HTH"/>
</dbReference>
<dbReference type="SUPFAM" id="SSF89957">
    <property type="entry name" value="MTH1187/YkoF-like"/>
    <property type="match status" value="1"/>
</dbReference>
<dbReference type="PANTHER" id="PTHR35568:SF1">
    <property type="entry name" value="TRANSCRIPTIONAL REGULATOR DAUR"/>
    <property type="match status" value="1"/>
</dbReference>